<reference evidence="10 11" key="1">
    <citation type="submission" date="2020-07" db="EMBL/GenBank/DDBJ databases">
        <title>Genomic Encyclopedia of Type Strains, Phase IV (KMG-IV): sequencing the most valuable type-strain genomes for metagenomic binning, comparative biology and taxonomic classification.</title>
        <authorList>
            <person name="Goeker M."/>
        </authorList>
    </citation>
    <scope>NUCLEOTIDE SEQUENCE [LARGE SCALE GENOMIC DNA]</scope>
    <source>
        <strain evidence="10 11">DSM 29043</strain>
    </source>
</reference>
<dbReference type="PROSITE" id="PS50889">
    <property type="entry name" value="S4"/>
    <property type="match status" value="1"/>
</dbReference>
<dbReference type="PROSITE" id="PS01129">
    <property type="entry name" value="PSI_RLU"/>
    <property type="match status" value="1"/>
</dbReference>
<keyword evidence="11" id="KW-1185">Reference proteome</keyword>
<evidence type="ECO:0000256" key="2">
    <source>
        <dbReference type="ARBA" id="ARBA00022884"/>
    </source>
</evidence>
<dbReference type="AlphaFoldDB" id="A0A7Y9XZX5"/>
<comment type="catalytic activity">
    <reaction evidence="4">
        <text>uridine(1911/1915/1917) in 23S rRNA = pseudouridine(1911/1915/1917) in 23S rRNA</text>
        <dbReference type="Rhea" id="RHEA:42524"/>
        <dbReference type="Rhea" id="RHEA-COMP:10097"/>
        <dbReference type="Rhea" id="RHEA-COMP:10098"/>
        <dbReference type="ChEBI" id="CHEBI:65314"/>
        <dbReference type="ChEBI" id="CHEBI:65315"/>
        <dbReference type="EC" id="5.4.99.23"/>
    </reaction>
</comment>
<dbReference type="PANTHER" id="PTHR21600">
    <property type="entry name" value="MITOCHONDRIAL RNA PSEUDOURIDINE SYNTHASE"/>
    <property type="match status" value="1"/>
</dbReference>
<evidence type="ECO:0000313" key="11">
    <source>
        <dbReference type="Proteomes" id="UP000522081"/>
    </source>
</evidence>
<dbReference type="InterPro" id="IPR020103">
    <property type="entry name" value="PsdUridine_synth_cat_dom_sf"/>
</dbReference>
<keyword evidence="3 8" id="KW-0413">Isomerase</keyword>
<dbReference type="CDD" id="cd00165">
    <property type="entry name" value="S4"/>
    <property type="match status" value="1"/>
</dbReference>
<evidence type="ECO:0000256" key="6">
    <source>
        <dbReference type="PIRSR" id="PIRSR606225-1"/>
    </source>
</evidence>
<dbReference type="InterPro" id="IPR050188">
    <property type="entry name" value="RluA_PseudoU_synthase"/>
</dbReference>
<dbReference type="EC" id="5.4.99.-" evidence="8"/>
<evidence type="ECO:0000256" key="3">
    <source>
        <dbReference type="ARBA" id="ARBA00023235"/>
    </source>
</evidence>
<proteinExistence type="inferred from homology"/>
<evidence type="ECO:0000256" key="8">
    <source>
        <dbReference type="RuleBase" id="RU362028"/>
    </source>
</evidence>
<dbReference type="FunFam" id="3.30.2350.10:FF:000006">
    <property type="entry name" value="Pseudouridine synthase"/>
    <property type="match status" value="1"/>
</dbReference>
<dbReference type="InterPro" id="IPR006145">
    <property type="entry name" value="PsdUridine_synth_RsuA/RluA"/>
</dbReference>
<comment type="similarity">
    <text evidence="1 8">Belongs to the pseudouridine synthase RluA family.</text>
</comment>
<dbReference type="Proteomes" id="UP000522081">
    <property type="component" value="Unassembled WGS sequence"/>
</dbReference>
<gene>
    <name evidence="10" type="ORF">FHS75_002759</name>
</gene>
<organism evidence="10 11">
    <name type="scientific">Novosphingobium marinum</name>
    <dbReference type="NCBI Taxonomy" id="1514948"/>
    <lineage>
        <taxon>Bacteria</taxon>
        <taxon>Pseudomonadati</taxon>
        <taxon>Pseudomonadota</taxon>
        <taxon>Alphaproteobacteria</taxon>
        <taxon>Sphingomonadales</taxon>
        <taxon>Sphingomonadaceae</taxon>
        <taxon>Novosphingobium</taxon>
    </lineage>
</organism>
<protein>
    <recommendedName>
        <fullName evidence="8">Pseudouridine synthase</fullName>
        <ecNumber evidence="8">5.4.99.-</ecNumber>
    </recommendedName>
</protein>
<accession>A0A7Y9XZX5</accession>
<dbReference type="GO" id="GO:0003723">
    <property type="term" value="F:RNA binding"/>
    <property type="evidence" value="ECO:0007669"/>
    <property type="project" value="UniProtKB-KW"/>
</dbReference>
<evidence type="ECO:0000256" key="5">
    <source>
        <dbReference type="ARBA" id="ARBA00056072"/>
    </source>
</evidence>
<dbReference type="SUPFAM" id="SSF55174">
    <property type="entry name" value="Alpha-L RNA-binding motif"/>
    <property type="match status" value="1"/>
</dbReference>
<dbReference type="Pfam" id="PF00849">
    <property type="entry name" value="PseudoU_synth_2"/>
    <property type="match status" value="1"/>
</dbReference>
<keyword evidence="2 7" id="KW-0694">RNA-binding</keyword>
<dbReference type="NCBIfam" id="TIGR00005">
    <property type="entry name" value="rluA_subfam"/>
    <property type="match status" value="1"/>
</dbReference>
<evidence type="ECO:0000259" key="9">
    <source>
        <dbReference type="Pfam" id="PF00849"/>
    </source>
</evidence>
<evidence type="ECO:0000256" key="7">
    <source>
        <dbReference type="PROSITE-ProRule" id="PRU00182"/>
    </source>
</evidence>
<dbReference type="Gene3D" id="3.10.290.10">
    <property type="entry name" value="RNA-binding S4 domain"/>
    <property type="match status" value="1"/>
</dbReference>
<dbReference type="InterPro" id="IPR036986">
    <property type="entry name" value="S4_RNA-bd_sf"/>
</dbReference>
<comment type="function">
    <text evidence="5">Responsible for synthesis of pseudouridine from uracil at positions 1911, 1915 and 1917 in 23S ribosomal RNA.</text>
</comment>
<evidence type="ECO:0000313" key="10">
    <source>
        <dbReference type="EMBL" id="NYH96420.1"/>
    </source>
</evidence>
<dbReference type="CDD" id="cd02869">
    <property type="entry name" value="PseudoU_synth_RluA_like"/>
    <property type="match status" value="1"/>
</dbReference>
<feature type="active site" evidence="6">
    <location>
        <position position="154"/>
    </location>
</feature>
<dbReference type="GO" id="GO:0000455">
    <property type="term" value="P:enzyme-directed rRNA pseudouridine synthesis"/>
    <property type="evidence" value="ECO:0007669"/>
    <property type="project" value="TreeGrafter"/>
</dbReference>
<dbReference type="InterPro" id="IPR006224">
    <property type="entry name" value="PsdUridine_synth_RluA-like_CS"/>
</dbReference>
<comment type="caution">
    <text evidence="10">The sequence shown here is derived from an EMBL/GenBank/DDBJ whole genome shotgun (WGS) entry which is preliminary data.</text>
</comment>
<evidence type="ECO:0000256" key="4">
    <source>
        <dbReference type="ARBA" id="ARBA00036882"/>
    </source>
</evidence>
<feature type="domain" description="Pseudouridine synthase RsuA/RluA-like" evidence="9">
    <location>
        <begin position="103"/>
        <end position="260"/>
    </location>
</feature>
<dbReference type="PANTHER" id="PTHR21600:SF44">
    <property type="entry name" value="RIBOSOMAL LARGE SUBUNIT PSEUDOURIDINE SYNTHASE D"/>
    <property type="match status" value="1"/>
</dbReference>
<dbReference type="SUPFAM" id="SSF55120">
    <property type="entry name" value="Pseudouridine synthase"/>
    <property type="match status" value="1"/>
</dbReference>
<name>A0A7Y9XZX5_9SPHN</name>
<dbReference type="EMBL" id="JACBZF010000005">
    <property type="protein sequence ID" value="NYH96420.1"/>
    <property type="molecule type" value="Genomic_DNA"/>
</dbReference>
<dbReference type="InterPro" id="IPR006225">
    <property type="entry name" value="PsdUridine_synth_RluC/D"/>
</dbReference>
<comment type="catalytic activity">
    <reaction evidence="8">
        <text>a uridine in RNA = a pseudouridine in RNA</text>
        <dbReference type="Rhea" id="RHEA:48348"/>
        <dbReference type="Rhea" id="RHEA-COMP:12068"/>
        <dbReference type="Rhea" id="RHEA-COMP:12069"/>
        <dbReference type="ChEBI" id="CHEBI:65314"/>
        <dbReference type="ChEBI" id="CHEBI:65315"/>
    </reaction>
</comment>
<evidence type="ECO:0000256" key="1">
    <source>
        <dbReference type="ARBA" id="ARBA00010876"/>
    </source>
</evidence>
<dbReference type="Gene3D" id="3.30.2350.10">
    <property type="entry name" value="Pseudouridine synthase"/>
    <property type="match status" value="1"/>
</dbReference>
<sequence>MLVTSIGIPHIIVMGTGERIIEGKISSDGERLDKALALATNLSRERIKALLGEGRIMLAGRTVGQASLKPATGTSFAIRVPEAVPAEAKAQDIPLDVVFEDEHLIVVDKPAGLVVHPAAGNPDGTLVNALLHHCHGQLSGIGGVARPGIVHRIDKDTSGLLVVAKTDAAHEGLASQFADHSIERAYRAIVSGRPTPAAGTVTGAIARSSHDRKKMAMVEDGRGKHAVTHYKTLETLGDAALLECRLETGRTHQVRVHMSSIGHPLLGDPNYGRTPSRFRPILKTLAFRRQALHAAELGLVHPVSRERLHFDSAMPADMQALIDDLRN</sequence>
<dbReference type="GO" id="GO:0160140">
    <property type="term" value="F:23S rRNA pseudouridine(1911/1915/1917) synthase activity"/>
    <property type="evidence" value="ECO:0007669"/>
    <property type="project" value="UniProtKB-EC"/>
</dbReference>